<accession>A0A1X0QL05</accession>
<dbReference type="VEuPathDB" id="MicrosporidiaDB:A0H76_665"/>
<proteinExistence type="predicted"/>
<reference evidence="2 3" key="1">
    <citation type="journal article" date="2017" name="Environ. Microbiol.">
        <title>Decay of the glycolytic pathway and adaptation to intranuclear parasitism within Enterocytozoonidae microsporidia.</title>
        <authorList>
            <person name="Wiredu Boakye D."/>
            <person name="Jaroenlak P."/>
            <person name="Prachumwat A."/>
            <person name="Williams T.A."/>
            <person name="Bateman K.S."/>
            <person name="Itsathitphaisarn O."/>
            <person name="Sritunyalucksana K."/>
            <person name="Paszkiewicz K.H."/>
            <person name="Moore K.A."/>
            <person name="Stentiford G.D."/>
            <person name="Williams B.A."/>
        </authorList>
    </citation>
    <scope>NUCLEOTIDE SEQUENCE [LARGE SCALE GENOMIC DNA]</scope>
    <source>
        <strain evidence="3">canceri</strain>
    </source>
</reference>
<name>A0A1X0QL05_9MICR</name>
<dbReference type="PROSITE" id="PS51263">
    <property type="entry name" value="ADF_H"/>
    <property type="match status" value="1"/>
</dbReference>
<dbReference type="InterPro" id="IPR002108">
    <property type="entry name" value="ADF-H"/>
</dbReference>
<dbReference type="EMBL" id="LTAI01000017">
    <property type="protein sequence ID" value="ORE00471.1"/>
    <property type="molecule type" value="Genomic_DNA"/>
</dbReference>
<evidence type="ECO:0000313" key="2">
    <source>
        <dbReference type="EMBL" id="ORE00471.1"/>
    </source>
</evidence>
<dbReference type="Proteomes" id="UP000192501">
    <property type="component" value="Unassembled WGS sequence"/>
</dbReference>
<gene>
    <name evidence="2" type="ORF">A0H76_665</name>
</gene>
<protein>
    <recommendedName>
        <fullName evidence="1">ADF-H domain-containing protein</fullName>
    </recommendedName>
</protein>
<evidence type="ECO:0000259" key="1">
    <source>
        <dbReference type="PROSITE" id="PS51263"/>
    </source>
</evidence>
<evidence type="ECO:0000313" key="3">
    <source>
        <dbReference type="Proteomes" id="UP000192501"/>
    </source>
</evidence>
<dbReference type="AlphaFoldDB" id="A0A1X0QL05"/>
<dbReference type="VEuPathDB" id="MicrosporidiaDB:HERIO_607"/>
<feature type="domain" description="ADF-H" evidence="1">
    <location>
        <begin position="1"/>
        <end position="95"/>
    </location>
</feature>
<dbReference type="GO" id="GO:0003779">
    <property type="term" value="F:actin binding"/>
    <property type="evidence" value="ECO:0007669"/>
    <property type="project" value="InterPro"/>
</dbReference>
<comment type="caution">
    <text evidence="2">The sequence shown here is derived from an EMBL/GenBank/DDBJ whole genome shotgun (WGS) entry which is preliminary data.</text>
</comment>
<organism evidence="2 3">
    <name type="scientific">Hepatospora eriocheir</name>
    <dbReference type="NCBI Taxonomy" id="1081669"/>
    <lineage>
        <taxon>Eukaryota</taxon>
        <taxon>Fungi</taxon>
        <taxon>Fungi incertae sedis</taxon>
        <taxon>Microsporidia</taxon>
        <taxon>Hepatosporidae</taxon>
        <taxon>Hepatospora</taxon>
    </lineage>
</organism>
<sequence>MNNKEFTSELDLNNEFTLDFSKNENINTTFRSDLNKDFYLSYIGEKVEEVKPKKIRYNENAAMKEHLMSEKGLKFLVEASKNKNVSDVSILEKIDALIDFYVTWANNFPVKKNIKMTKYVFLKRIENFIKETDFTQN</sequence>